<proteinExistence type="predicted"/>
<organism evidence="1 2">
    <name type="scientific">Cotesia glomerata</name>
    <name type="common">Lepidopteran parasitic wasp</name>
    <name type="synonym">Apanteles glomeratus</name>
    <dbReference type="NCBI Taxonomy" id="32391"/>
    <lineage>
        <taxon>Eukaryota</taxon>
        <taxon>Metazoa</taxon>
        <taxon>Ecdysozoa</taxon>
        <taxon>Arthropoda</taxon>
        <taxon>Hexapoda</taxon>
        <taxon>Insecta</taxon>
        <taxon>Pterygota</taxon>
        <taxon>Neoptera</taxon>
        <taxon>Endopterygota</taxon>
        <taxon>Hymenoptera</taxon>
        <taxon>Apocrita</taxon>
        <taxon>Ichneumonoidea</taxon>
        <taxon>Braconidae</taxon>
        <taxon>Microgastrinae</taxon>
        <taxon>Cotesia</taxon>
    </lineage>
</organism>
<evidence type="ECO:0000313" key="2">
    <source>
        <dbReference type="Proteomes" id="UP000826195"/>
    </source>
</evidence>
<reference evidence="1 2" key="1">
    <citation type="journal article" date="2021" name="J. Hered.">
        <title>A chromosome-level genome assembly of the parasitoid wasp, Cotesia glomerata (Hymenoptera: Braconidae).</title>
        <authorList>
            <person name="Pinto B.J."/>
            <person name="Weis J.J."/>
            <person name="Gamble T."/>
            <person name="Ode P.J."/>
            <person name="Paul R."/>
            <person name="Zaspel J.M."/>
        </authorList>
    </citation>
    <scope>NUCLEOTIDE SEQUENCE [LARGE SCALE GENOMIC DNA]</scope>
    <source>
        <strain evidence="1">CgM1</strain>
    </source>
</reference>
<evidence type="ECO:0000313" key="1">
    <source>
        <dbReference type="EMBL" id="KAH0553691.1"/>
    </source>
</evidence>
<gene>
    <name evidence="1" type="ORF">KQX54_003570</name>
</gene>
<dbReference type="EMBL" id="JAHXZJ010001119">
    <property type="protein sequence ID" value="KAH0553691.1"/>
    <property type="molecule type" value="Genomic_DNA"/>
</dbReference>
<accession>A0AAV7IL51</accession>
<dbReference type="Proteomes" id="UP000826195">
    <property type="component" value="Unassembled WGS sequence"/>
</dbReference>
<comment type="caution">
    <text evidence="1">The sequence shown here is derived from an EMBL/GenBank/DDBJ whole genome shotgun (WGS) entry which is preliminary data.</text>
</comment>
<sequence length="112" mass="12333">MKCVKYRKSSLISWSEVTHHSLTYNLTKVPKSGHKTKSNKVTKAKPQARNISEEMRNFSVGSTPSLRVDAGVIEKESIGYFTCACLPAPIYPGSFSENHGTLSFIGEIGVLQ</sequence>
<protein>
    <submittedName>
        <fullName evidence="1">Uncharacterized protein</fullName>
    </submittedName>
</protein>
<keyword evidence="2" id="KW-1185">Reference proteome</keyword>
<name>A0AAV7IL51_COTGL</name>
<dbReference type="AlphaFoldDB" id="A0AAV7IL51"/>